<dbReference type="PANTHER" id="PTHR46796">
    <property type="entry name" value="HTH-TYPE TRANSCRIPTIONAL ACTIVATOR RHAS-RELATED"/>
    <property type="match status" value="1"/>
</dbReference>
<dbReference type="STRING" id="648782.SAMN04488554_1788"/>
<gene>
    <name evidence="6" type="ORF">SAMN04488554_1788</name>
</gene>
<protein>
    <submittedName>
        <fullName evidence="6">Helix-turn-helix domain-containing protein</fullName>
    </submittedName>
</protein>
<dbReference type="SUPFAM" id="SSF51182">
    <property type="entry name" value="RmlC-like cupins"/>
    <property type="match status" value="1"/>
</dbReference>
<dbReference type="EMBL" id="FNTX01000001">
    <property type="protein sequence ID" value="SEE20335.1"/>
    <property type="molecule type" value="Genomic_DNA"/>
</dbReference>
<keyword evidence="1" id="KW-0805">Transcription regulation</keyword>
<dbReference type="InterPro" id="IPR018062">
    <property type="entry name" value="HTH_AraC-typ_CS"/>
</dbReference>
<name>A0A1H5GXK0_9MICO</name>
<evidence type="ECO:0000256" key="4">
    <source>
        <dbReference type="SAM" id="MobiDB-lite"/>
    </source>
</evidence>
<dbReference type="GO" id="GO:0043565">
    <property type="term" value="F:sequence-specific DNA binding"/>
    <property type="evidence" value="ECO:0007669"/>
    <property type="project" value="InterPro"/>
</dbReference>
<sequence length="289" mass="31689">MATPHPSVSRIDLEARRLRLVDCVARTVEHEPGTTVGPRTQTEIQMLLIHAGAMFVTVDDREPYVVPAGQMCILLPGHADVVAFADDALTRQTLVRGTPVDLTDGMREWLESVRPTRRLSAALTYISREAVASEQTRLTAHGALVDALATALLWRFVAEFENFPAALPEPIEAARLFIHDNLGRPITLADIAGSAHVTGPYLIRLFREHMGTTPTKYLWDRRVTLGVELLTSSGLPVTRVAERAGFASSFHFARKIKQATGQTPTQLRTSAWSGRHGASDAARSPTRAE</sequence>
<dbReference type="PROSITE" id="PS01124">
    <property type="entry name" value="HTH_ARAC_FAMILY_2"/>
    <property type="match status" value="1"/>
</dbReference>
<dbReference type="InterPro" id="IPR009057">
    <property type="entry name" value="Homeodomain-like_sf"/>
</dbReference>
<reference evidence="7" key="1">
    <citation type="submission" date="2016-10" db="EMBL/GenBank/DDBJ databases">
        <authorList>
            <person name="Varghese N."/>
            <person name="Submissions S."/>
        </authorList>
    </citation>
    <scope>NUCLEOTIDE SEQUENCE [LARGE SCALE GENOMIC DNA]</scope>
    <source>
        <strain evidence="7">DSM 21368</strain>
    </source>
</reference>
<dbReference type="InterPro" id="IPR050204">
    <property type="entry name" value="AraC_XylS_family_regulators"/>
</dbReference>
<dbReference type="InterPro" id="IPR018060">
    <property type="entry name" value="HTH_AraC"/>
</dbReference>
<feature type="domain" description="HTH araC/xylS-type" evidence="5">
    <location>
        <begin position="172"/>
        <end position="270"/>
    </location>
</feature>
<keyword evidence="3" id="KW-0804">Transcription</keyword>
<evidence type="ECO:0000256" key="2">
    <source>
        <dbReference type="ARBA" id="ARBA00023125"/>
    </source>
</evidence>
<dbReference type="AlphaFoldDB" id="A0A1H5GXK0"/>
<dbReference type="GO" id="GO:0003700">
    <property type="term" value="F:DNA-binding transcription factor activity"/>
    <property type="evidence" value="ECO:0007669"/>
    <property type="project" value="InterPro"/>
</dbReference>
<accession>A0A1H5GXK0</accession>
<keyword evidence="7" id="KW-1185">Reference proteome</keyword>
<dbReference type="Pfam" id="PF12833">
    <property type="entry name" value="HTH_18"/>
    <property type="match status" value="1"/>
</dbReference>
<dbReference type="InterPro" id="IPR011051">
    <property type="entry name" value="RmlC_Cupin_sf"/>
</dbReference>
<evidence type="ECO:0000313" key="6">
    <source>
        <dbReference type="EMBL" id="SEE20335.1"/>
    </source>
</evidence>
<dbReference type="SMART" id="SM00342">
    <property type="entry name" value="HTH_ARAC"/>
    <property type="match status" value="1"/>
</dbReference>
<dbReference type="PROSITE" id="PS00041">
    <property type="entry name" value="HTH_ARAC_FAMILY_1"/>
    <property type="match status" value="1"/>
</dbReference>
<dbReference type="SUPFAM" id="SSF46689">
    <property type="entry name" value="Homeodomain-like"/>
    <property type="match status" value="2"/>
</dbReference>
<evidence type="ECO:0000259" key="5">
    <source>
        <dbReference type="PROSITE" id="PS01124"/>
    </source>
</evidence>
<evidence type="ECO:0000256" key="1">
    <source>
        <dbReference type="ARBA" id="ARBA00023015"/>
    </source>
</evidence>
<dbReference type="Proteomes" id="UP000199220">
    <property type="component" value="Unassembled WGS sequence"/>
</dbReference>
<evidence type="ECO:0000313" key="7">
    <source>
        <dbReference type="Proteomes" id="UP000199220"/>
    </source>
</evidence>
<keyword evidence="2" id="KW-0238">DNA-binding</keyword>
<feature type="region of interest" description="Disordered" evidence="4">
    <location>
        <begin position="259"/>
        <end position="289"/>
    </location>
</feature>
<proteinExistence type="predicted"/>
<dbReference type="Gene3D" id="1.10.10.60">
    <property type="entry name" value="Homeodomain-like"/>
    <property type="match status" value="2"/>
</dbReference>
<evidence type="ECO:0000256" key="3">
    <source>
        <dbReference type="ARBA" id="ARBA00023163"/>
    </source>
</evidence>
<organism evidence="6 7">
    <name type="scientific">Ruania alba</name>
    <dbReference type="NCBI Taxonomy" id="648782"/>
    <lineage>
        <taxon>Bacteria</taxon>
        <taxon>Bacillati</taxon>
        <taxon>Actinomycetota</taxon>
        <taxon>Actinomycetes</taxon>
        <taxon>Micrococcales</taxon>
        <taxon>Ruaniaceae</taxon>
        <taxon>Ruania</taxon>
    </lineage>
</organism>
<dbReference type="RefSeq" id="WP_175477000.1">
    <property type="nucleotide sequence ID" value="NZ_FNTX01000001.1"/>
</dbReference>
<feature type="compositionally biased region" description="Polar residues" evidence="4">
    <location>
        <begin position="259"/>
        <end position="272"/>
    </location>
</feature>